<dbReference type="Proteomes" id="UP000256964">
    <property type="component" value="Unassembled WGS sequence"/>
</dbReference>
<feature type="transmembrane region" description="Helical" evidence="1">
    <location>
        <begin position="103"/>
        <end position="122"/>
    </location>
</feature>
<feature type="transmembrane region" description="Helical" evidence="1">
    <location>
        <begin position="173"/>
        <end position="196"/>
    </location>
</feature>
<sequence length="311" mass="35045">MVCALASYAIYRLPKHGRTGVHFTLYTFLIRLYVDRSPYVVRSRRPQRPGWFPITYATVLFILATAGLCLQAWINHDAFLGHRDFPGGPLAYMVEAAERPGNIAVTAVYVVLNWFADGMLFYRFFVLFRFSRCVLMVGILVLASLVVLGIVSMRNISLLSINLWTDRSTTLSLAYLALSLSINVTLTLAIVSRLIYFRRLLPKSIGDASIRSMYTSVVAMFVESASLYTLVAFSCIIACGVNSPVQNALLPMLGQLQVSHPFHEYQGIALSMQIYRRYHLSSLPFASWNTASSLRMPSLPRHPLRLHSRPR</sequence>
<keyword evidence="1" id="KW-0812">Transmembrane</keyword>
<reference evidence="2 3" key="1">
    <citation type="journal article" date="2018" name="Biotechnol. Biofuels">
        <title>Integrative visual omics of the white-rot fungus Polyporus brumalis exposes the biotechnological potential of its oxidative enzymes for delignifying raw plant biomass.</title>
        <authorList>
            <person name="Miyauchi S."/>
            <person name="Rancon A."/>
            <person name="Drula E."/>
            <person name="Hage H."/>
            <person name="Chaduli D."/>
            <person name="Favel A."/>
            <person name="Grisel S."/>
            <person name="Henrissat B."/>
            <person name="Herpoel-Gimbert I."/>
            <person name="Ruiz-Duenas F.J."/>
            <person name="Chevret D."/>
            <person name="Hainaut M."/>
            <person name="Lin J."/>
            <person name="Wang M."/>
            <person name="Pangilinan J."/>
            <person name="Lipzen A."/>
            <person name="Lesage-Meessen L."/>
            <person name="Navarro D."/>
            <person name="Riley R."/>
            <person name="Grigoriev I.V."/>
            <person name="Zhou S."/>
            <person name="Raouche S."/>
            <person name="Rosso M.N."/>
        </authorList>
    </citation>
    <scope>NUCLEOTIDE SEQUENCE [LARGE SCALE GENOMIC DNA]</scope>
    <source>
        <strain evidence="2 3">BRFM 1820</strain>
    </source>
</reference>
<feature type="transmembrane region" description="Helical" evidence="1">
    <location>
        <begin position="217"/>
        <end position="243"/>
    </location>
</feature>
<protein>
    <submittedName>
        <fullName evidence="2">Uncharacterized protein</fullName>
    </submittedName>
</protein>
<keyword evidence="3" id="KW-1185">Reference proteome</keyword>
<name>A0A371DQ43_9APHY</name>
<keyword evidence="1" id="KW-0472">Membrane</keyword>
<dbReference type="STRING" id="139420.A0A371DQ43"/>
<keyword evidence="1" id="KW-1133">Transmembrane helix</keyword>
<gene>
    <name evidence="2" type="ORF">OH76DRAFT_1340605</name>
</gene>
<evidence type="ECO:0000256" key="1">
    <source>
        <dbReference type="SAM" id="Phobius"/>
    </source>
</evidence>
<dbReference type="OrthoDB" id="2905268at2759"/>
<accession>A0A371DQ43</accession>
<dbReference type="AlphaFoldDB" id="A0A371DQ43"/>
<evidence type="ECO:0000313" key="2">
    <source>
        <dbReference type="EMBL" id="RDX54632.1"/>
    </source>
</evidence>
<proteinExistence type="predicted"/>
<dbReference type="EMBL" id="KZ857384">
    <property type="protein sequence ID" value="RDX54632.1"/>
    <property type="molecule type" value="Genomic_DNA"/>
</dbReference>
<evidence type="ECO:0000313" key="3">
    <source>
        <dbReference type="Proteomes" id="UP000256964"/>
    </source>
</evidence>
<organism evidence="2 3">
    <name type="scientific">Lentinus brumalis</name>
    <dbReference type="NCBI Taxonomy" id="2498619"/>
    <lineage>
        <taxon>Eukaryota</taxon>
        <taxon>Fungi</taxon>
        <taxon>Dikarya</taxon>
        <taxon>Basidiomycota</taxon>
        <taxon>Agaricomycotina</taxon>
        <taxon>Agaricomycetes</taxon>
        <taxon>Polyporales</taxon>
        <taxon>Polyporaceae</taxon>
        <taxon>Lentinus</taxon>
    </lineage>
</organism>
<feature type="transmembrane region" description="Helical" evidence="1">
    <location>
        <begin position="54"/>
        <end position="74"/>
    </location>
</feature>
<feature type="transmembrane region" description="Helical" evidence="1">
    <location>
        <begin position="134"/>
        <end position="153"/>
    </location>
</feature>